<comment type="similarity">
    <text evidence="6">Belongs to the binding-protein-dependent transport system permease family.</text>
</comment>
<dbReference type="InterPro" id="IPR035906">
    <property type="entry name" value="MetI-like_sf"/>
</dbReference>
<dbReference type="EMBL" id="LT906439">
    <property type="protein sequence ID" value="SNU86549.1"/>
    <property type="molecule type" value="Genomic_DNA"/>
</dbReference>
<evidence type="ECO:0000256" key="1">
    <source>
        <dbReference type="ARBA" id="ARBA00004141"/>
    </source>
</evidence>
<feature type="transmembrane region" description="Helical" evidence="6">
    <location>
        <begin position="93"/>
        <end position="117"/>
    </location>
</feature>
<keyword evidence="5 6" id="KW-0472">Membrane</keyword>
<sequence>MVKHTASSSKTKERGQKVSLLSTMSKYKWLYLLLLPGVLYFIVFRYAPMYGLIIAFKNYVPNLGINGSPWVGFTNFRNFFVNPDFFRLFKNTLVLALLNIGIGFPFPIILALMLNELRQKIYSKLVQTFIYIPHFISWAVTVSLTFILLSVDSGVITDMMEAVTGNRVDLLTSVPAFRPLIVFQSIWKESGYGTVIYLAALAGVDQNQYEAAIMDGAGRFSRLWHVTLPAIRSTIVVMLILRVGSFLTTGFDQIYLMTNSLNRTVADVFDTYVYTVGITQGSYSYSTAVGLFKSLIGIILVTATNKIAKKLGESGLY</sequence>
<protein>
    <submittedName>
        <fullName evidence="8">Protein LplB</fullName>
    </submittedName>
</protein>
<keyword evidence="9" id="KW-1185">Reference proteome</keyword>
<feature type="transmembrane region" description="Helical" evidence="6">
    <location>
        <begin position="230"/>
        <end position="251"/>
    </location>
</feature>
<dbReference type="PANTHER" id="PTHR43496:SF1">
    <property type="entry name" value="POLYGALACTURONAN_RHAMNOGALACTURONAN TRANSPORT SYSTEM PERMEASE PROTEIN YTEP"/>
    <property type="match status" value="1"/>
</dbReference>
<gene>
    <name evidence="8" type="primary">ycjO_1</name>
    <name evidence="8" type="ORF">SAMEA4412692_00275</name>
</gene>
<evidence type="ECO:0000256" key="5">
    <source>
        <dbReference type="ARBA" id="ARBA00023136"/>
    </source>
</evidence>
<feature type="transmembrane region" description="Helical" evidence="6">
    <location>
        <begin position="129"/>
        <end position="151"/>
    </location>
</feature>
<feature type="transmembrane region" description="Helical" evidence="6">
    <location>
        <begin position="29"/>
        <end position="47"/>
    </location>
</feature>
<name>A0A239SMN0_9STRE</name>
<feature type="domain" description="ABC transmembrane type-1" evidence="7">
    <location>
        <begin position="89"/>
        <end position="304"/>
    </location>
</feature>
<evidence type="ECO:0000313" key="9">
    <source>
        <dbReference type="Proteomes" id="UP000215185"/>
    </source>
</evidence>
<dbReference type="Proteomes" id="UP000215185">
    <property type="component" value="Chromosome 1"/>
</dbReference>
<reference evidence="8 9" key="1">
    <citation type="submission" date="2017-06" db="EMBL/GenBank/DDBJ databases">
        <authorList>
            <consortium name="Pathogen Informatics"/>
        </authorList>
    </citation>
    <scope>NUCLEOTIDE SEQUENCE [LARGE SCALE GENOMIC DNA]</scope>
    <source>
        <strain evidence="8 9">NCTC13788</strain>
    </source>
</reference>
<evidence type="ECO:0000256" key="3">
    <source>
        <dbReference type="ARBA" id="ARBA00022692"/>
    </source>
</evidence>
<evidence type="ECO:0000313" key="8">
    <source>
        <dbReference type="EMBL" id="SNU86549.1"/>
    </source>
</evidence>
<dbReference type="RefSeq" id="WP_026216899.1">
    <property type="nucleotide sequence ID" value="NZ_LT906439.1"/>
</dbReference>
<evidence type="ECO:0000256" key="6">
    <source>
        <dbReference type="RuleBase" id="RU363032"/>
    </source>
</evidence>
<dbReference type="Gene3D" id="1.10.3720.10">
    <property type="entry name" value="MetI-like"/>
    <property type="match status" value="1"/>
</dbReference>
<keyword evidence="4 6" id="KW-1133">Transmembrane helix</keyword>
<evidence type="ECO:0000256" key="4">
    <source>
        <dbReference type="ARBA" id="ARBA00022989"/>
    </source>
</evidence>
<dbReference type="OrthoDB" id="9785836at2"/>
<dbReference type="CDD" id="cd06261">
    <property type="entry name" value="TM_PBP2"/>
    <property type="match status" value="1"/>
</dbReference>
<dbReference type="PROSITE" id="PS50928">
    <property type="entry name" value="ABC_TM1"/>
    <property type="match status" value="1"/>
</dbReference>
<dbReference type="KEGG" id="smen:SAMEA4412692_0275"/>
<keyword evidence="3 6" id="KW-0812">Transmembrane</keyword>
<dbReference type="AlphaFoldDB" id="A0A239SMN0"/>
<keyword evidence="2 6" id="KW-0813">Transport</keyword>
<evidence type="ECO:0000259" key="7">
    <source>
        <dbReference type="PROSITE" id="PS50928"/>
    </source>
</evidence>
<dbReference type="PANTHER" id="PTHR43496">
    <property type="entry name" value="PROTEIN LPLB"/>
    <property type="match status" value="1"/>
</dbReference>
<dbReference type="SUPFAM" id="SSF161098">
    <property type="entry name" value="MetI-like"/>
    <property type="match status" value="1"/>
</dbReference>
<organism evidence="8 9">
    <name type="scientific">Streptococcus merionis</name>
    <dbReference type="NCBI Taxonomy" id="400065"/>
    <lineage>
        <taxon>Bacteria</taxon>
        <taxon>Bacillati</taxon>
        <taxon>Bacillota</taxon>
        <taxon>Bacilli</taxon>
        <taxon>Lactobacillales</taxon>
        <taxon>Streptococcaceae</taxon>
        <taxon>Streptococcus</taxon>
    </lineage>
</organism>
<dbReference type="InterPro" id="IPR000515">
    <property type="entry name" value="MetI-like"/>
</dbReference>
<comment type="subcellular location">
    <subcellularLocation>
        <location evidence="6">Cell membrane</location>
        <topology evidence="6">Multi-pass membrane protein</topology>
    </subcellularLocation>
    <subcellularLocation>
        <location evidence="1">Membrane</location>
        <topology evidence="1">Multi-pass membrane protein</topology>
    </subcellularLocation>
</comment>
<evidence type="ECO:0000256" key="2">
    <source>
        <dbReference type="ARBA" id="ARBA00022448"/>
    </source>
</evidence>
<dbReference type="GO" id="GO:0055085">
    <property type="term" value="P:transmembrane transport"/>
    <property type="evidence" value="ECO:0007669"/>
    <property type="project" value="InterPro"/>
</dbReference>
<dbReference type="STRING" id="1123308.GCA_000380085_00604"/>
<accession>A0A239SMN0</accession>
<dbReference type="eggNOG" id="COG4209">
    <property type="taxonomic scope" value="Bacteria"/>
</dbReference>
<proteinExistence type="inferred from homology"/>
<dbReference type="GO" id="GO:0005886">
    <property type="term" value="C:plasma membrane"/>
    <property type="evidence" value="ECO:0007669"/>
    <property type="project" value="UniProtKB-SubCell"/>
</dbReference>
<dbReference type="Pfam" id="PF00528">
    <property type="entry name" value="BPD_transp_1"/>
    <property type="match status" value="1"/>
</dbReference>